<keyword evidence="2 5" id="KW-0689">Ribosomal protein</keyword>
<dbReference type="FunFam" id="3.30.1440.10:FF:000001">
    <property type="entry name" value="50S ribosomal protein L5"/>
    <property type="match status" value="1"/>
</dbReference>
<sequence>MDKKLIEVNKKLSQNIGIKNVMAMPKILKTVVNVGIGATKTNPKFLEIVTDGLKVITGQKPAIRTARKAVSGFKIRQNDQVGLTVTLRGRKMIDFITKLADIVLPRVRDFRGLDQKSFDKNGNFTLGISEQIVFPEISYDKSEVLFGMSLTIVTNVRDSNLGQKLFKAWGFPFKKAPVRSKVG</sequence>
<dbReference type="NCBIfam" id="NF000585">
    <property type="entry name" value="PRK00010.1"/>
    <property type="match status" value="1"/>
</dbReference>
<evidence type="ECO:0000256" key="6">
    <source>
        <dbReference type="RuleBase" id="RU003930"/>
    </source>
</evidence>
<reference evidence="9 10" key="1">
    <citation type="journal article" date="2015" name="Nature">
        <title>rRNA introns, odd ribosomes, and small enigmatic genomes across a large radiation of phyla.</title>
        <authorList>
            <person name="Brown C.T."/>
            <person name="Hug L.A."/>
            <person name="Thomas B.C."/>
            <person name="Sharon I."/>
            <person name="Castelle C.J."/>
            <person name="Singh A."/>
            <person name="Wilkins M.J."/>
            <person name="Williams K.H."/>
            <person name="Banfield J.F."/>
        </authorList>
    </citation>
    <scope>NUCLEOTIDE SEQUENCE [LARGE SCALE GENOMIC DNA]</scope>
</reference>
<dbReference type="PIRSF" id="PIRSF002161">
    <property type="entry name" value="Ribosomal_L5"/>
    <property type="match status" value="1"/>
</dbReference>
<feature type="domain" description="Large ribosomal subunit protein uL5 C-terminal" evidence="8">
    <location>
        <begin position="80"/>
        <end position="173"/>
    </location>
</feature>
<dbReference type="InterPro" id="IPR022803">
    <property type="entry name" value="Ribosomal_uL5_dom_sf"/>
</dbReference>
<evidence type="ECO:0000259" key="7">
    <source>
        <dbReference type="Pfam" id="PF00281"/>
    </source>
</evidence>
<dbReference type="InterPro" id="IPR020930">
    <property type="entry name" value="Ribosomal_uL5_bac-type"/>
</dbReference>
<evidence type="ECO:0000256" key="2">
    <source>
        <dbReference type="ARBA" id="ARBA00022980"/>
    </source>
</evidence>
<dbReference type="Gene3D" id="3.30.1440.10">
    <property type="match status" value="1"/>
</dbReference>
<dbReference type="InterPro" id="IPR031309">
    <property type="entry name" value="Ribosomal_uL5_C"/>
</dbReference>
<comment type="similarity">
    <text evidence="1 5 6">Belongs to the universal ribosomal protein uL5 family.</text>
</comment>
<dbReference type="HAMAP" id="MF_01333_B">
    <property type="entry name" value="Ribosomal_uL5_B"/>
    <property type="match status" value="1"/>
</dbReference>
<protein>
    <recommendedName>
        <fullName evidence="4 5">Large ribosomal subunit protein uL5</fullName>
    </recommendedName>
</protein>
<evidence type="ECO:0000256" key="5">
    <source>
        <dbReference type="HAMAP-Rule" id="MF_01333"/>
    </source>
</evidence>
<comment type="function">
    <text evidence="5">This is 1 of the proteins that bind and probably mediate the attachment of the 5S RNA into the large ribosomal subunit, where it forms part of the central protuberance. In the 70S ribosome it contacts protein S13 of the 30S subunit (bridge B1b), connecting the 2 subunits; this bridge is implicated in subunit movement. Contacts the P site tRNA; the 5S rRNA and some of its associated proteins might help stabilize positioning of ribosome-bound tRNAs.</text>
</comment>
<dbReference type="AlphaFoldDB" id="A0A0G0LSK9"/>
<dbReference type="GO" id="GO:0005840">
    <property type="term" value="C:ribosome"/>
    <property type="evidence" value="ECO:0007669"/>
    <property type="project" value="UniProtKB-KW"/>
</dbReference>
<keyword evidence="5" id="KW-0820">tRNA-binding</keyword>
<dbReference type="GO" id="GO:0000049">
    <property type="term" value="F:tRNA binding"/>
    <property type="evidence" value="ECO:0007669"/>
    <property type="project" value="UniProtKB-UniRule"/>
</dbReference>
<dbReference type="PATRIC" id="fig|1618332.3.peg.87"/>
<feature type="domain" description="Large ribosomal subunit protein uL5 N-terminal" evidence="7">
    <location>
        <begin position="20"/>
        <end position="76"/>
    </location>
</feature>
<dbReference type="EMBL" id="LBVS01000002">
    <property type="protein sequence ID" value="KKQ90965.1"/>
    <property type="molecule type" value="Genomic_DNA"/>
</dbReference>
<proteinExistence type="inferred from homology"/>
<dbReference type="STRING" id="1618332.UT15_C0002G0038"/>
<name>A0A0G0LSK9_9BACT</name>
<accession>A0A0G0LSK9</accession>
<dbReference type="Pfam" id="PF00673">
    <property type="entry name" value="Ribosomal_L5_C"/>
    <property type="match status" value="1"/>
</dbReference>
<organism evidence="9 10">
    <name type="scientific">Berkelbacteria bacterium GW2011_GWA1_39_10</name>
    <dbReference type="NCBI Taxonomy" id="1618332"/>
    <lineage>
        <taxon>Bacteria</taxon>
        <taxon>Candidatus Berkelbacteria</taxon>
    </lineage>
</organism>
<comment type="subunit">
    <text evidence="5">Part of the 50S ribosomal subunit; part of the 5S rRNA/L5/L18/L25 subcomplex. Contacts the 5S rRNA and the P site tRNA. Forms a bridge to the 30S subunit in the 70S ribosome.</text>
</comment>
<dbReference type="GO" id="GO:0003735">
    <property type="term" value="F:structural constituent of ribosome"/>
    <property type="evidence" value="ECO:0007669"/>
    <property type="project" value="InterPro"/>
</dbReference>
<evidence type="ECO:0000256" key="4">
    <source>
        <dbReference type="ARBA" id="ARBA00035245"/>
    </source>
</evidence>
<evidence type="ECO:0000313" key="9">
    <source>
        <dbReference type="EMBL" id="KKQ90965.1"/>
    </source>
</evidence>
<evidence type="ECO:0000259" key="8">
    <source>
        <dbReference type="Pfam" id="PF00673"/>
    </source>
</evidence>
<dbReference type="GO" id="GO:0006412">
    <property type="term" value="P:translation"/>
    <property type="evidence" value="ECO:0007669"/>
    <property type="project" value="UniProtKB-UniRule"/>
</dbReference>
<dbReference type="InterPro" id="IPR002132">
    <property type="entry name" value="Ribosomal_uL5"/>
</dbReference>
<keyword evidence="5" id="KW-0694">RNA-binding</keyword>
<keyword evidence="3 5" id="KW-0687">Ribonucleoprotein</keyword>
<dbReference type="InterPro" id="IPR031310">
    <property type="entry name" value="Ribosomal_uL5_N"/>
</dbReference>
<dbReference type="Pfam" id="PF00281">
    <property type="entry name" value="Ribosomal_L5"/>
    <property type="match status" value="1"/>
</dbReference>
<dbReference type="GO" id="GO:1990904">
    <property type="term" value="C:ribonucleoprotein complex"/>
    <property type="evidence" value="ECO:0007669"/>
    <property type="project" value="UniProtKB-KW"/>
</dbReference>
<evidence type="ECO:0000256" key="1">
    <source>
        <dbReference type="ARBA" id="ARBA00008553"/>
    </source>
</evidence>
<dbReference type="SUPFAM" id="SSF55282">
    <property type="entry name" value="RL5-like"/>
    <property type="match status" value="1"/>
</dbReference>
<evidence type="ECO:0000256" key="3">
    <source>
        <dbReference type="ARBA" id="ARBA00023274"/>
    </source>
</evidence>
<dbReference type="GO" id="GO:0019843">
    <property type="term" value="F:rRNA binding"/>
    <property type="evidence" value="ECO:0007669"/>
    <property type="project" value="UniProtKB-UniRule"/>
</dbReference>
<keyword evidence="5" id="KW-0699">rRNA-binding</keyword>
<comment type="caution">
    <text evidence="9">The sequence shown here is derived from an EMBL/GenBank/DDBJ whole genome shotgun (WGS) entry which is preliminary data.</text>
</comment>
<evidence type="ECO:0000313" key="10">
    <source>
        <dbReference type="Proteomes" id="UP000033862"/>
    </source>
</evidence>
<dbReference type="Proteomes" id="UP000033862">
    <property type="component" value="Unassembled WGS sequence"/>
</dbReference>
<gene>
    <name evidence="5" type="primary">rplE</name>
    <name evidence="9" type="ORF">UT15_C0002G0038</name>
</gene>
<dbReference type="PANTHER" id="PTHR11994">
    <property type="entry name" value="60S RIBOSOMAL PROTEIN L11-RELATED"/>
    <property type="match status" value="1"/>
</dbReference>